<dbReference type="Proteomes" id="UP000095286">
    <property type="component" value="Unplaced"/>
</dbReference>
<proteinExistence type="predicted"/>
<organism evidence="1 2">
    <name type="scientific">Rhabditophanes sp. KR3021</name>
    <dbReference type="NCBI Taxonomy" id="114890"/>
    <lineage>
        <taxon>Eukaryota</taxon>
        <taxon>Metazoa</taxon>
        <taxon>Ecdysozoa</taxon>
        <taxon>Nematoda</taxon>
        <taxon>Chromadorea</taxon>
        <taxon>Rhabditida</taxon>
        <taxon>Tylenchina</taxon>
        <taxon>Panagrolaimomorpha</taxon>
        <taxon>Strongyloidoidea</taxon>
        <taxon>Alloionematidae</taxon>
        <taxon>Rhabditophanes</taxon>
    </lineage>
</organism>
<reference evidence="2" key="1">
    <citation type="submission" date="2016-11" db="UniProtKB">
        <authorList>
            <consortium name="WormBaseParasite"/>
        </authorList>
    </citation>
    <scope>IDENTIFICATION</scope>
    <source>
        <strain evidence="2">KR3021</strain>
    </source>
</reference>
<protein>
    <submittedName>
        <fullName evidence="2">Ras-related protein Rab-10</fullName>
    </submittedName>
</protein>
<name>A0AC35U7W9_9BILA</name>
<evidence type="ECO:0000313" key="2">
    <source>
        <dbReference type="WBParaSite" id="RSKR_0000832200.1"/>
    </source>
</evidence>
<dbReference type="WBParaSite" id="RSKR_0000832200.1">
    <property type="protein sequence ID" value="RSKR_0000832200.1"/>
    <property type="gene ID" value="RSKR_0000832200"/>
</dbReference>
<sequence>MSDTDLSASTYPYNYQFRIILIGNSTVGKSSLLHYFSEGKFAEISDPTVGVDFYTRIIQIDDHIKIKLQLWDTAGQEKFRSITRSYYRNSVGVIIAYDIQSRDTFLNIDKWLTEAKDNVGGPNPEQCVFQLVGHKADMNEKREVEFEEGNCFAKYHNMKFVETSAVTGQNVNECFSMIAREIYKRMENGDLPLVDNWDGIKHVNPIGYDAISLCEEDEKAEKSSCGC</sequence>
<accession>A0AC35U7W9</accession>
<evidence type="ECO:0000313" key="1">
    <source>
        <dbReference type="Proteomes" id="UP000095286"/>
    </source>
</evidence>